<dbReference type="Gene3D" id="3.90.215.10">
    <property type="entry name" value="Gamma Fibrinogen, chain A, domain 1"/>
    <property type="match status" value="1"/>
</dbReference>
<dbReference type="PROSITE" id="PS51406">
    <property type="entry name" value="FIBRINOGEN_C_2"/>
    <property type="match status" value="1"/>
</dbReference>
<dbReference type="HOGENOM" id="CLU_1032746_0_0_1"/>
<dbReference type="STRING" id="135651.G0PH92"/>
<feature type="non-terminal residue" evidence="2">
    <location>
        <position position="1"/>
    </location>
</feature>
<dbReference type="InterPro" id="IPR014716">
    <property type="entry name" value="Fibrinogen_a/b/g_C_1"/>
</dbReference>
<dbReference type="InterPro" id="IPR036056">
    <property type="entry name" value="Fibrinogen-like_C"/>
</dbReference>
<dbReference type="FunCoup" id="G0PH92">
    <property type="interactions" value="2"/>
</dbReference>
<keyword evidence="3" id="KW-1185">Reference proteome</keyword>
<reference evidence="3" key="1">
    <citation type="submission" date="2011-07" db="EMBL/GenBank/DDBJ databases">
        <authorList>
            <consortium name="Caenorhabditis brenneri Sequencing and Analysis Consortium"/>
            <person name="Wilson R.K."/>
        </authorList>
    </citation>
    <scope>NUCLEOTIDE SEQUENCE [LARGE SCALE GENOMIC DNA]</scope>
    <source>
        <strain evidence="3">PB2801</strain>
    </source>
</reference>
<dbReference type="PANTHER" id="PTHR19143:SF444">
    <property type="entry name" value="PROTEIN SCABROUS"/>
    <property type="match status" value="1"/>
</dbReference>
<dbReference type="OrthoDB" id="7952570at2759"/>
<evidence type="ECO:0000313" key="3">
    <source>
        <dbReference type="Proteomes" id="UP000008068"/>
    </source>
</evidence>
<dbReference type="SUPFAM" id="SSF56496">
    <property type="entry name" value="Fibrinogen C-terminal domain-like"/>
    <property type="match status" value="1"/>
</dbReference>
<accession>G0PH92</accession>
<organism evidence="3">
    <name type="scientific">Caenorhabditis brenneri</name>
    <name type="common">Nematode worm</name>
    <dbReference type="NCBI Taxonomy" id="135651"/>
    <lineage>
        <taxon>Eukaryota</taxon>
        <taxon>Metazoa</taxon>
        <taxon>Ecdysozoa</taxon>
        <taxon>Nematoda</taxon>
        <taxon>Chromadorea</taxon>
        <taxon>Rhabditida</taxon>
        <taxon>Rhabditina</taxon>
        <taxon>Rhabditomorpha</taxon>
        <taxon>Rhabditoidea</taxon>
        <taxon>Rhabditidae</taxon>
        <taxon>Peloderinae</taxon>
        <taxon>Caenorhabditis</taxon>
    </lineage>
</organism>
<dbReference type="InParanoid" id="G0PH92"/>
<dbReference type="InterPro" id="IPR050373">
    <property type="entry name" value="Fibrinogen_C-term_domain"/>
</dbReference>
<protein>
    <recommendedName>
        <fullName evidence="1">Fibrinogen C-terminal domain-containing protein</fullName>
    </recommendedName>
</protein>
<dbReference type="GO" id="GO:0005615">
    <property type="term" value="C:extracellular space"/>
    <property type="evidence" value="ECO:0007669"/>
    <property type="project" value="TreeGrafter"/>
</dbReference>
<gene>
    <name evidence="2" type="ORF">CAEBREN_29088</name>
</gene>
<sequence>THASPSSYFQVLIREIDNPSGTLLDGTPCSPFGFVGYGCNTYLSGGVAVGSELTPTADNIALNSHGETKISNLNLILADPQGNEVTEFTGFNVSLKLTTVDGSVIDQYDFRVDTTDSQGVYVYTSKRKGTLGTTISIAWATNIPAPTPKLPSDCDEVENKISGIQTIYPDGLHPVNVYCEQTTNGAYTVIQSRGTSTNITFDLPYSNYSDWFGEPGIGKNFWMGLDNMNSLSNNGKVYSLQIDICCGTQLRGKQIYHGFKIRLRPIRVPR</sequence>
<dbReference type="Pfam" id="PF00147">
    <property type="entry name" value="Fibrinogen_C"/>
    <property type="match status" value="1"/>
</dbReference>
<dbReference type="InterPro" id="IPR002181">
    <property type="entry name" value="Fibrinogen_a/b/g_C_dom"/>
</dbReference>
<dbReference type="eggNOG" id="KOG2579">
    <property type="taxonomic scope" value="Eukaryota"/>
</dbReference>
<name>G0PH92_CAEBE</name>
<dbReference type="PANTHER" id="PTHR19143">
    <property type="entry name" value="FIBRINOGEN/TENASCIN/ANGIOPOEITIN"/>
    <property type="match status" value="1"/>
</dbReference>
<dbReference type="EMBL" id="GL380468">
    <property type="protein sequence ID" value="EGT56182.1"/>
    <property type="molecule type" value="Genomic_DNA"/>
</dbReference>
<feature type="domain" description="Fibrinogen C-terminal" evidence="1">
    <location>
        <begin position="145"/>
        <end position="243"/>
    </location>
</feature>
<proteinExistence type="predicted"/>
<evidence type="ECO:0000313" key="2">
    <source>
        <dbReference type="EMBL" id="EGT56182.1"/>
    </source>
</evidence>
<dbReference type="Proteomes" id="UP000008068">
    <property type="component" value="Unassembled WGS sequence"/>
</dbReference>
<dbReference type="SMART" id="SM00186">
    <property type="entry name" value="FBG"/>
    <property type="match status" value="1"/>
</dbReference>
<dbReference type="AlphaFoldDB" id="G0PH92"/>
<evidence type="ECO:0000259" key="1">
    <source>
        <dbReference type="PROSITE" id="PS51406"/>
    </source>
</evidence>